<feature type="transmembrane region" description="Helical" evidence="1">
    <location>
        <begin position="128"/>
        <end position="153"/>
    </location>
</feature>
<sequence>MKLSNLILLTIFSMAVFYMQLWDDRLVTPLYLTVLGVCVVYGTYKKDINITHIAGIILVFTGIEYAIFEAGIVNYVNPSDNKLLQGTLIYGMQILFCLLITILLIFRVQVSRLISKSPKIELTYFDGIFHWIFMYMSVINLLGLIENIAWSYFDWKSWTLIYDNFEGLIYIAWAVCCGAVLTMMICSAKSNGSEDQEPRLS</sequence>
<keyword evidence="1" id="KW-1133">Transmembrane helix</keyword>
<organism evidence="2 3">
    <name type="scientific">Pseudoalteromonas rubra</name>
    <dbReference type="NCBI Taxonomy" id="43658"/>
    <lineage>
        <taxon>Bacteria</taxon>
        <taxon>Pseudomonadati</taxon>
        <taxon>Pseudomonadota</taxon>
        <taxon>Gammaproteobacteria</taxon>
        <taxon>Alteromonadales</taxon>
        <taxon>Pseudoalteromonadaceae</taxon>
        <taxon>Pseudoalteromonas</taxon>
    </lineage>
</organism>
<protein>
    <submittedName>
        <fullName evidence="2">Uncharacterized protein</fullName>
    </submittedName>
</protein>
<feature type="transmembrane region" description="Helical" evidence="1">
    <location>
        <begin position="56"/>
        <end position="76"/>
    </location>
</feature>
<feature type="transmembrane region" description="Helical" evidence="1">
    <location>
        <begin position="168"/>
        <end position="186"/>
    </location>
</feature>
<evidence type="ECO:0000313" key="2">
    <source>
        <dbReference type="EMBL" id="KJZ07076.1"/>
    </source>
</evidence>
<dbReference type="RefSeq" id="WP_046006074.1">
    <property type="nucleotide sequence ID" value="NZ_JXYA01000041.1"/>
</dbReference>
<keyword evidence="1" id="KW-0812">Transmembrane</keyword>
<keyword evidence="3" id="KW-1185">Reference proteome</keyword>
<evidence type="ECO:0000256" key="1">
    <source>
        <dbReference type="SAM" id="Phobius"/>
    </source>
</evidence>
<evidence type="ECO:0000313" key="3">
    <source>
        <dbReference type="Proteomes" id="UP000033452"/>
    </source>
</evidence>
<gene>
    <name evidence="2" type="ORF">TW77_16455</name>
</gene>
<keyword evidence="1" id="KW-0472">Membrane</keyword>
<accession>A0A0F4QHJ5</accession>
<dbReference type="EMBL" id="JXYA01000041">
    <property type="protein sequence ID" value="KJZ07076.1"/>
    <property type="molecule type" value="Genomic_DNA"/>
</dbReference>
<dbReference type="Proteomes" id="UP000033452">
    <property type="component" value="Unassembled WGS sequence"/>
</dbReference>
<name>A0A0F4QHJ5_9GAMM</name>
<feature type="transmembrane region" description="Helical" evidence="1">
    <location>
        <begin position="5"/>
        <end position="22"/>
    </location>
</feature>
<comment type="caution">
    <text evidence="2">The sequence shown here is derived from an EMBL/GenBank/DDBJ whole genome shotgun (WGS) entry which is preliminary data.</text>
</comment>
<reference evidence="2 3" key="1">
    <citation type="journal article" date="2015" name="BMC Genomics">
        <title>Genome mining reveals unlocked bioactive potential of marine Gram-negative bacteria.</title>
        <authorList>
            <person name="Machado H."/>
            <person name="Sonnenschein E.C."/>
            <person name="Melchiorsen J."/>
            <person name="Gram L."/>
        </authorList>
    </citation>
    <scope>NUCLEOTIDE SEQUENCE [LARGE SCALE GENOMIC DNA]</scope>
    <source>
        <strain evidence="2 3">S2471</strain>
    </source>
</reference>
<dbReference type="AlphaFoldDB" id="A0A0F4QHJ5"/>
<feature type="transmembrane region" description="Helical" evidence="1">
    <location>
        <begin position="88"/>
        <end position="108"/>
    </location>
</feature>
<dbReference type="OrthoDB" id="6289764at2"/>
<feature type="transmembrane region" description="Helical" evidence="1">
    <location>
        <begin position="28"/>
        <end position="44"/>
    </location>
</feature>
<proteinExistence type="predicted"/>
<dbReference type="PATRIC" id="fig|43658.5.peg.3472"/>